<evidence type="ECO:0000259" key="1">
    <source>
        <dbReference type="Pfam" id="PF13672"/>
    </source>
</evidence>
<evidence type="ECO:0000313" key="3">
    <source>
        <dbReference type="Proteomes" id="UP000230956"/>
    </source>
</evidence>
<dbReference type="EMBL" id="PFNG01000091">
    <property type="protein sequence ID" value="PIZ40422.1"/>
    <property type="molecule type" value="Genomic_DNA"/>
</dbReference>
<dbReference type="Gene3D" id="3.60.40.10">
    <property type="entry name" value="PPM-type phosphatase domain"/>
    <property type="match status" value="1"/>
</dbReference>
<organism evidence="2 3">
    <name type="scientific">Candidatus Aquicultor secundus</name>
    <dbReference type="NCBI Taxonomy" id="1973895"/>
    <lineage>
        <taxon>Bacteria</taxon>
        <taxon>Bacillati</taxon>
        <taxon>Actinomycetota</taxon>
        <taxon>Candidatus Aquicultoria</taxon>
        <taxon>Candidatus Aquicultorales</taxon>
        <taxon>Candidatus Aquicultoraceae</taxon>
        <taxon>Candidatus Aquicultor</taxon>
    </lineage>
</organism>
<dbReference type="Proteomes" id="UP000230956">
    <property type="component" value="Unassembled WGS sequence"/>
</dbReference>
<dbReference type="AlphaFoldDB" id="A0A2M7T8Z2"/>
<name>A0A2M7T8Z2_9ACTN</name>
<dbReference type="SUPFAM" id="SSF81606">
    <property type="entry name" value="PP2C-like"/>
    <property type="match status" value="1"/>
</dbReference>
<feature type="domain" description="PPM-type phosphatase" evidence="1">
    <location>
        <begin position="30"/>
        <end position="235"/>
    </location>
</feature>
<reference evidence="3" key="1">
    <citation type="submission" date="2017-09" db="EMBL/GenBank/DDBJ databases">
        <title>Depth-based differentiation of microbial function through sediment-hosted aquifers and enrichment of novel symbionts in the deep terrestrial subsurface.</title>
        <authorList>
            <person name="Probst A.J."/>
            <person name="Ladd B."/>
            <person name="Jarett J.K."/>
            <person name="Geller-Mcgrath D.E."/>
            <person name="Sieber C.M.K."/>
            <person name="Emerson J.B."/>
            <person name="Anantharaman K."/>
            <person name="Thomas B.C."/>
            <person name="Malmstrom R."/>
            <person name="Stieglmeier M."/>
            <person name="Klingl A."/>
            <person name="Woyke T."/>
            <person name="Ryan C.M."/>
            <person name="Banfield J.F."/>
        </authorList>
    </citation>
    <scope>NUCLEOTIDE SEQUENCE [LARGE SCALE GENOMIC DNA]</scope>
</reference>
<dbReference type="InterPro" id="IPR036457">
    <property type="entry name" value="PPM-type-like_dom_sf"/>
</dbReference>
<accession>A0A2M7T8Z2</accession>
<protein>
    <recommendedName>
        <fullName evidence="1">PPM-type phosphatase domain-containing protein</fullName>
    </recommendedName>
</protein>
<proteinExistence type="predicted"/>
<sequence length="274" mass="29430">MGRDLNDIRHRRIWLKTLATPYFFGASVIGPLHVQLAMPCQDSFAFKTIDEDFAVAAIADGLGSASKADIGAKVAVKSAVKSVERAIKATAIATHKSVDITTLAKDAVTAARRALEKRAKTEECSLRDLACTLLVAITLRDAVAAVHIGDGALVVDTDNGLHLITGPGESEYTNEVTPLTSQDWEESLKSTSAVSGVNGIALFTDGCQRAGLKKADNNYAPFEGFFRPLFTYATQIDDFEQANQDIYDLLASDKLSEHSEDDKTLVLGILPKGT</sequence>
<evidence type="ECO:0000313" key="2">
    <source>
        <dbReference type="EMBL" id="PIZ40422.1"/>
    </source>
</evidence>
<dbReference type="Pfam" id="PF13672">
    <property type="entry name" value="PP2C_2"/>
    <property type="match status" value="1"/>
</dbReference>
<gene>
    <name evidence="2" type="ORF">COY37_03800</name>
</gene>
<dbReference type="InterPro" id="IPR001932">
    <property type="entry name" value="PPM-type_phosphatase-like_dom"/>
</dbReference>
<comment type="caution">
    <text evidence="2">The sequence shown here is derived from an EMBL/GenBank/DDBJ whole genome shotgun (WGS) entry which is preliminary data.</text>
</comment>